<dbReference type="AlphaFoldDB" id="A0A833VF70"/>
<keyword evidence="2" id="KW-1185">Reference proteome</keyword>
<dbReference type="PANTHER" id="PTHR12822">
    <property type="entry name" value="PROTEIN YIPF"/>
    <property type="match status" value="1"/>
</dbReference>
<name>A0A833VF70_9POAL</name>
<dbReference type="OrthoDB" id="10256463at2759"/>
<gene>
    <name evidence="1" type="ORF">FCM35_KLT19152</name>
</gene>
<proteinExistence type="predicted"/>
<comment type="caution">
    <text evidence="1">The sequence shown here is derived from an EMBL/GenBank/DDBJ whole genome shotgun (WGS) entry which is preliminary data.</text>
</comment>
<sequence length="246" mass="27654">MITKKIYKLTSFTSLFLSLQISALITSSHLTFYSHEQLPTRIRLLSNFQISPTIYYFSIADSNLQTFPPSGTQGKISSVFCPLQDADGSNVAMVVVDTFSRPGKGAKTSSDESSQATGWFSMFSVAAYKPYFDVDTTNVLERTEDSLFPFRRSFNEKTTNNPDLNSQPKINRKCHLYNYINQQTTTKTVAASKKTIAAEPQQEKLCRLPANTCQHRDTCRIFGSPNVTRVSSDLVSRDFIIHTMPL</sequence>
<dbReference type="GO" id="GO:0031267">
    <property type="term" value="F:small GTPase binding"/>
    <property type="evidence" value="ECO:0007669"/>
    <property type="project" value="InterPro"/>
</dbReference>
<accession>A0A833VF70</accession>
<dbReference type="Proteomes" id="UP000623129">
    <property type="component" value="Unassembled WGS sequence"/>
</dbReference>
<protein>
    <submittedName>
        <fullName evidence="1">Protein YIPF1 isoform X1</fullName>
    </submittedName>
</protein>
<dbReference type="GO" id="GO:0005794">
    <property type="term" value="C:Golgi apparatus"/>
    <property type="evidence" value="ECO:0007669"/>
    <property type="project" value="InterPro"/>
</dbReference>
<evidence type="ECO:0000313" key="1">
    <source>
        <dbReference type="EMBL" id="KAF3336566.1"/>
    </source>
</evidence>
<organism evidence="1 2">
    <name type="scientific">Carex littledalei</name>
    <dbReference type="NCBI Taxonomy" id="544730"/>
    <lineage>
        <taxon>Eukaryota</taxon>
        <taxon>Viridiplantae</taxon>
        <taxon>Streptophyta</taxon>
        <taxon>Embryophyta</taxon>
        <taxon>Tracheophyta</taxon>
        <taxon>Spermatophyta</taxon>
        <taxon>Magnoliopsida</taxon>
        <taxon>Liliopsida</taxon>
        <taxon>Poales</taxon>
        <taxon>Cyperaceae</taxon>
        <taxon>Cyperoideae</taxon>
        <taxon>Cariceae</taxon>
        <taxon>Carex</taxon>
        <taxon>Carex subgen. Euthyceras</taxon>
    </lineage>
</organism>
<reference evidence="1" key="1">
    <citation type="submission" date="2020-01" db="EMBL/GenBank/DDBJ databases">
        <title>Genome sequence of Kobresia littledalei, the first chromosome-level genome in the family Cyperaceae.</title>
        <authorList>
            <person name="Qu G."/>
        </authorList>
    </citation>
    <scope>NUCLEOTIDE SEQUENCE</scope>
    <source>
        <strain evidence="1">C.B.Clarke</strain>
        <tissue evidence="1">Leaf</tissue>
    </source>
</reference>
<dbReference type="PANTHER" id="PTHR12822:SF2">
    <property type="entry name" value="PROTEIN YIPF"/>
    <property type="match status" value="1"/>
</dbReference>
<evidence type="ECO:0000313" key="2">
    <source>
        <dbReference type="Proteomes" id="UP000623129"/>
    </source>
</evidence>
<dbReference type="EMBL" id="SWLB01000007">
    <property type="protein sequence ID" value="KAF3336566.1"/>
    <property type="molecule type" value="Genomic_DNA"/>
</dbReference>
<dbReference type="GO" id="GO:0016192">
    <property type="term" value="P:vesicle-mediated transport"/>
    <property type="evidence" value="ECO:0007669"/>
    <property type="project" value="InterPro"/>
</dbReference>
<dbReference type="InterPro" id="IPR039765">
    <property type="entry name" value="Yip5/YIPF1/YIPF2"/>
</dbReference>